<reference evidence="12" key="1">
    <citation type="submission" date="2020-11" db="EMBL/GenBank/DDBJ databases">
        <authorList>
            <consortium name="DOE Joint Genome Institute"/>
            <person name="Ahrendt S."/>
            <person name="Riley R."/>
            <person name="Andreopoulos W."/>
            <person name="Labutti K."/>
            <person name="Pangilinan J."/>
            <person name="Ruiz-Duenas F.J."/>
            <person name="Barrasa J.M."/>
            <person name="Sanchez-Garcia M."/>
            <person name="Camarero S."/>
            <person name="Miyauchi S."/>
            <person name="Serrano A."/>
            <person name="Linde D."/>
            <person name="Babiker R."/>
            <person name="Drula E."/>
            <person name="Ayuso-Fernandez I."/>
            <person name="Pacheco R."/>
            <person name="Padilla G."/>
            <person name="Ferreira P."/>
            <person name="Barriuso J."/>
            <person name="Kellner H."/>
            <person name="Castanera R."/>
            <person name="Alfaro M."/>
            <person name="Ramirez L."/>
            <person name="Pisabarro A.G."/>
            <person name="Kuo A."/>
            <person name="Tritt A."/>
            <person name="Lipzen A."/>
            <person name="He G."/>
            <person name="Yan M."/>
            <person name="Ng V."/>
            <person name="Cullen D."/>
            <person name="Martin F."/>
            <person name="Rosso M.-N."/>
            <person name="Henrissat B."/>
            <person name="Hibbett D."/>
            <person name="Martinez A.T."/>
            <person name="Grigoriev I.V."/>
        </authorList>
    </citation>
    <scope>NUCLEOTIDE SEQUENCE</scope>
    <source>
        <strain evidence="12">MF-IS2</strain>
    </source>
</reference>
<keyword evidence="8" id="KW-0496">Mitochondrion</keyword>
<keyword evidence="7" id="KW-1133">Transmembrane helix</keyword>
<evidence type="ECO:0000256" key="2">
    <source>
        <dbReference type="ARBA" id="ARBA00005792"/>
    </source>
</evidence>
<dbReference type="InterPro" id="IPR046341">
    <property type="entry name" value="SET_dom_sf"/>
</dbReference>
<feature type="domain" description="SET" evidence="11">
    <location>
        <begin position="392"/>
        <end position="495"/>
    </location>
</feature>
<dbReference type="GO" id="GO:0006886">
    <property type="term" value="P:intracellular protein transport"/>
    <property type="evidence" value="ECO:0007669"/>
    <property type="project" value="InterPro"/>
</dbReference>
<feature type="compositionally biased region" description="Basic and acidic residues" evidence="10">
    <location>
        <begin position="419"/>
        <end position="437"/>
    </location>
</feature>
<dbReference type="PRINTS" id="PR00351">
    <property type="entry name" value="OM20RECEPTOR"/>
</dbReference>
<dbReference type="PANTHER" id="PTHR12430">
    <property type="entry name" value="MITOCHONDRIAL IMPORT RECEPTOR SUBUNIT TOM20"/>
    <property type="match status" value="1"/>
</dbReference>
<keyword evidence="4" id="KW-0812">Transmembrane</keyword>
<accession>A0A9P5XID7</accession>
<comment type="subcellular location">
    <subcellularLocation>
        <location evidence="1">Mitochondrion outer membrane</location>
        <topology evidence="1">Single-pass membrane protein</topology>
    </subcellularLocation>
</comment>
<keyword evidence="5" id="KW-1000">Mitochondrion outer membrane</keyword>
<evidence type="ECO:0000256" key="4">
    <source>
        <dbReference type="ARBA" id="ARBA00022692"/>
    </source>
</evidence>
<dbReference type="AlphaFoldDB" id="A0A9P5XID7"/>
<evidence type="ECO:0000259" key="11">
    <source>
        <dbReference type="PROSITE" id="PS50280"/>
    </source>
</evidence>
<keyword evidence="6" id="KW-0653">Protein transport</keyword>
<evidence type="ECO:0000256" key="5">
    <source>
        <dbReference type="ARBA" id="ARBA00022787"/>
    </source>
</evidence>
<evidence type="ECO:0000256" key="6">
    <source>
        <dbReference type="ARBA" id="ARBA00022927"/>
    </source>
</evidence>
<keyword evidence="9" id="KW-0472">Membrane</keyword>
<dbReference type="InterPro" id="IPR023392">
    <property type="entry name" value="Tom20_dom_sf"/>
</dbReference>
<dbReference type="Gene3D" id="2.170.270.10">
    <property type="entry name" value="SET domain"/>
    <property type="match status" value="1"/>
</dbReference>
<dbReference type="GO" id="GO:0005742">
    <property type="term" value="C:mitochondrial outer membrane translocase complex"/>
    <property type="evidence" value="ECO:0007669"/>
    <property type="project" value="InterPro"/>
</dbReference>
<dbReference type="GO" id="GO:0030150">
    <property type="term" value="P:protein import into mitochondrial matrix"/>
    <property type="evidence" value="ECO:0007669"/>
    <property type="project" value="TreeGrafter"/>
</dbReference>
<dbReference type="Pfam" id="PF00856">
    <property type="entry name" value="SET"/>
    <property type="match status" value="1"/>
</dbReference>
<evidence type="ECO:0000313" key="12">
    <source>
        <dbReference type="EMBL" id="KAF9450959.1"/>
    </source>
</evidence>
<dbReference type="PANTHER" id="PTHR12430:SF0">
    <property type="entry name" value="TRANSLOCASE OF OUTER MITOCHONDRIAL MEMBRANE 20"/>
    <property type="match status" value="1"/>
</dbReference>
<evidence type="ECO:0000256" key="1">
    <source>
        <dbReference type="ARBA" id="ARBA00004572"/>
    </source>
</evidence>
<dbReference type="GO" id="GO:0008320">
    <property type="term" value="F:protein transmembrane transporter activity"/>
    <property type="evidence" value="ECO:0007669"/>
    <property type="project" value="TreeGrafter"/>
</dbReference>
<dbReference type="GO" id="GO:0030943">
    <property type="term" value="F:mitochondrion targeting sequence binding"/>
    <property type="evidence" value="ECO:0007669"/>
    <property type="project" value="TreeGrafter"/>
</dbReference>
<feature type="compositionally biased region" description="Basic and acidic residues" evidence="10">
    <location>
        <begin position="543"/>
        <end position="576"/>
    </location>
</feature>
<proteinExistence type="inferred from homology"/>
<dbReference type="Pfam" id="PF02064">
    <property type="entry name" value="MAS20"/>
    <property type="match status" value="1"/>
</dbReference>
<keyword evidence="13" id="KW-1185">Reference proteome</keyword>
<feature type="region of interest" description="Disordered" evidence="10">
    <location>
        <begin position="418"/>
        <end position="441"/>
    </location>
</feature>
<comment type="caution">
    <text evidence="12">The sequence shown here is derived from an EMBL/GenBank/DDBJ whole genome shotgun (WGS) entry which is preliminary data.</text>
</comment>
<dbReference type="PROSITE" id="PS50280">
    <property type="entry name" value="SET"/>
    <property type="match status" value="1"/>
</dbReference>
<dbReference type="InterPro" id="IPR002056">
    <property type="entry name" value="MAS20"/>
</dbReference>
<sequence length="589" mass="65194">MSETKTRNVLAIAAATVATGVLAYVVYFDYKRRNDAQFRRKLRKEKKRIDKTVAQEQTSSPSGGPVLSSDITPEMLRAALEQVKQEDPPTSTEEKETYFMTQVGMGEQLATQGPTFYLPAAIAFYKALRVYPSPVELIVIYQKTVPEPLFKLIIELTNLDVAARASGYYDHFPPKSMNVEIKPSENGRKVLLVTKDIAAGETIYKEFPVVAVLDADLEPSGRYCSHCFREIVQPAPPSSWQLPEDANPLGSTYCSEKCFTISKAQSTSLLFTQEPPLPAELAPPTSPALDTAGRKLAQDKFVEYIKREKRAAPLLVARFIARQVALETAKLAGKASAKDKVDTEAEAEFAFTDADDGDYLLADHMERLRYLEITPNAEELPLVAAVLEKTLPGLEQFVTDERHSMLIGKMLYNAIGVGSRDDKPESTARPEDIEKTRTSAGTQKQLGSALYTLSSYANHSCAPSAKLTFPKGTTELHVVATKDLKKGDEVSVAYVDVTRRSIPPVEGEEGESEEESVVDARRRRRVELARGWRFACPCARCEEEGKELTSEQKGEEGVEDGKDESKLEDSARKFEEGAQQPSKSQDDVE</sequence>
<organism evidence="12 13">
    <name type="scientific">Macrolepiota fuliginosa MF-IS2</name>
    <dbReference type="NCBI Taxonomy" id="1400762"/>
    <lineage>
        <taxon>Eukaryota</taxon>
        <taxon>Fungi</taxon>
        <taxon>Dikarya</taxon>
        <taxon>Basidiomycota</taxon>
        <taxon>Agaricomycotina</taxon>
        <taxon>Agaricomycetes</taxon>
        <taxon>Agaricomycetidae</taxon>
        <taxon>Agaricales</taxon>
        <taxon>Agaricineae</taxon>
        <taxon>Agaricaceae</taxon>
        <taxon>Macrolepiota</taxon>
    </lineage>
</organism>
<evidence type="ECO:0000256" key="10">
    <source>
        <dbReference type="SAM" id="MobiDB-lite"/>
    </source>
</evidence>
<feature type="region of interest" description="Disordered" evidence="10">
    <location>
        <begin position="49"/>
        <end position="68"/>
    </location>
</feature>
<gene>
    <name evidence="12" type="ORF">P691DRAFT_773530</name>
</gene>
<dbReference type="SUPFAM" id="SSF47157">
    <property type="entry name" value="Mitochondrial import receptor subunit Tom20"/>
    <property type="match status" value="1"/>
</dbReference>
<evidence type="ECO:0000256" key="3">
    <source>
        <dbReference type="ARBA" id="ARBA00022448"/>
    </source>
</evidence>
<dbReference type="Proteomes" id="UP000807342">
    <property type="component" value="Unassembled WGS sequence"/>
</dbReference>
<evidence type="ECO:0000256" key="8">
    <source>
        <dbReference type="ARBA" id="ARBA00023128"/>
    </source>
</evidence>
<feature type="region of interest" description="Disordered" evidence="10">
    <location>
        <begin position="543"/>
        <end position="589"/>
    </location>
</feature>
<protein>
    <submittedName>
        <fullName evidence="12">MAS20-domain-containing protein</fullName>
    </submittedName>
</protein>
<dbReference type="Gene3D" id="1.20.960.10">
    <property type="entry name" value="Mitochondrial outer membrane translocase complex, subunit Tom20 domain"/>
    <property type="match status" value="1"/>
</dbReference>
<dbReference type="InterPro" id="IPR001214">
    <property type="entry name" value="SET_dom"/>
</dbReference>
<evidence type="ECO:0000256" key="9">
    <source>
        <dbReference type="ARBA" id="ARBA00023136"/>
    </source>
</evidence>
<name>A0A9P5XID7_9AGAR</name>
<dbReference type="GO" id="GO:0006605">
    <property type="term" value="P:protein targeting"/>
    <property type="evidence" value="ECO:0007669"/>
    <property type="project" value="InterPro"/>
</dbReference>
<comment type="similarity">
    <text evidence="2">Belongs to the Tom20 family.</text>
</comment>
<dbReference type="EMBL" id="MU151094">
    <property type="protein sequence ID" value="KAF9450959.1"/>
    <property type="molecule type" value="Genomic_DNA"/>
</dbReference>
<dbReference type="GO" id="GO:0016031">
    <property type="term" value="P:tRNA import into mitochondrion"/>
    <property type="evidence" value="ECO:0007669"/>
    <property type="project" value="TreeGrafter"/>
</dbReference>
<dbReference type="CDD" id="cd20071">
    <property type="entry name" value="SET_SMYD"/>
    <property type="match status" value="1"/>
</dbReference>
<dbReference type="OrthoDB" id="2154253at2759"/>
<dbReference type="SUPFAM" id="SSF82199">
    <property type="entry name" value="SET domain"/>
    <property type="match status" value="1"/>
</dbReference>
<keyword evidence="3" id="KW-0813">Transport</keyword>
<evidence type="ECO:0000313" key="13">
    <source>
        <dbReference type="Proteomes" id="UP000807342"/>
    </source>
</evidence>
<evidence type="ECO:0000256" key="7">
    <source>
        <dbReference type="ARBA" id="ARBA00022989"/>
    </source>
</evidence>